<dbReference type="FunFam" id="3.10.20.810:FF:000001">
    <property type="entry name" value="Histidine biosynthesis bifunctional protein HisIE"/>
    <property type="match status" value="1"/>
</dbReference>
<gene>
    <name evidence="15" type="primary">hisI</name>
    <name evidence="15" type="synonym">hisIE</name>
    <name evidence="18" type="ORF">SAMN05421543_101182</name>
</gene>
<keyword evidence="13 15" id="KW-0368">Histidine biosynthesis</keyword>
<sequence length="316" mass="33035">MDGHGDARVTRGKDVVAPAGSEAVAPEKEAVVPAGSETVLAAGSAASTAGGAATAGEEAVWLEAVRYDKDTGLVPVVVQDARSGQVLMLAYANREALKRTFGTGQAWFWSRSRQSFWRKGATSGNVQRVVEVRIDCDGDAVLYRVEPAGPACHTGAASCFYRVLQHKESVLGAGPNGGGAGAAGVGDAGAVPGPAGAAGTDPVKDSNTSAEPAAVEDAGGQVLERLWRVIEQRWTERPQGSYTTYLFERGVDKVAKKVGEESAEVVIAAKNAVESAAGRAELVEESADLLYHLLALWKVAGIRPQDVFHALQKREK</sequence>
<dbReference type="GO" id="GO:0005524">
    <property type="term" value="F:ATP binding"/>
    <property type="evidence" value="ECO:0007669"/>
    <property type="project" value="UniProtKB-KW"/>
</dbReference>
<dbReference type="NCBIfam" id="TIGR03188">
    <property type="entry name" value="histidine_hisI"/>
    <property type="match status" value="1"/>
</dbReference>
<comment type="similarity">
    <text evidence="7 15">In the N-terminal section; belongs to the PRA-CH family.</text>
</comment>
<name>A0A1I7FCK9_9BACL</name>
<dbReference type="InterPro" id="IPR008179">
    <property type="entry name" value="HisE"/>
</dbReference>
<evidence type="ECO:0000256" key="7">
    <source>
        <dbReference type="ARBA" id="ARBA00008299"/>
    </source>
</evidence>
<dbReference type="InterPro" id="IPR021130">
    <property type="entry name" value="PRib-ATP_PPHydrolase-like"/>
</dbReference>
<dbReference type="Gene3D" id="1.10.287.1080">
    <property type="entry name" value="MazG-like"/>
    <property type="match status" value="1"/>
</dbReference>
<dbReference type="AlphaFoldDB" id="A0A1I7FCK9"/>
<dbReference type="GO" id="GO:0004635">
    <property type="term" value="F:phosphoribosyl-AMP cyclohydrolase activity"/>
    <property type="evidence" value="ECO:0007669"/>
    <property type="project" value="UniProtKB-UniRule"/>
</dbReference>
<evidence type="ECO:0000313" key="18">
    <source>
        <dbReference type="EMBL" id="SFU33940.1"/>
    </source>
</evidence>
<comment type="pathway">
    <text evidence="4 15">Amino-acid biosynthesis; L-histidine biosynthesis; L-histidine from 5-phospho-alpha-D-ribose 1-diphosphate: step 3/9.</text>
</comment>
<dbReference type="GO" id="GO:0000105">
    <property type="term" value="P:L-histidine biosynthetic process"/>
    <property type="evidence" value="ECO:0007669"/>
    <property type="project" value="UniProtKB-UniRule"/>
</dbReference>
<dbReference type="HAMAP" id="MF_01021">
    <property type="entry name" value="HisI"/>
    <property type="match status" value="1"/>
</dbReference>
<accession>A0A1I7FCK9</accession>
<dbReference type="CDD" id="cd11534">
    <property type="entry name" value="NTP-PPase_HisIE_like"/>
    <property type="match status" value="1"/>
</dbReference>
<dbReference type="Pfam" id="PF01503">
    <property type="entry name" value="PRA-PH"/>
    <property type="match status" value="1"/>
</dbReference>
<feature type="region of interest" description="Disordered" evidence="16">
    <location>
        <begin position="1"/>
        <end position="30"/>
    </location>
</feature>
<evidence type="ECO:0000256" key="9">
    <source>
        <dbReference type="ARBA" id="ARBA00022605"/>
    </source>
</evidence>
<keyword evidence="10 15" id="KW-0547">Nucleotide-binding</keyword>
<evidence type="ECO:0000313" key="19">
    <source>
        <dbReference type="Proteomes" id="UP000183508"/>
    </source>
</evidence>
<evidence type="ECO:0000256" key="12">
    <source>
        <dbReference type="ARBA" id="ARBA00022840"/>
    </source>
</evidence>
<keyword evidence="19" id="KW-1185">Reference proteome</keyword>
<dbReference type="InterPro" id="IPR023019">
    <property type="entry name" value="His_synth_HisIE"/>
</dbReference>
<dbReference type="SUPFAM" id="SSF101386">
    <property type="entry name" value="all-alpha NTP pyrophosphatases"/>
    <property type="match status" value="1"/>
</dbReference>
<dbReference type="Pfam" id="PF01502">
    <property type="entry name" value="PRA-CH"/>
    <property type="match status" value="1"/>
</dbReference>
<dbReference type="EC" id="3.5.4.19" evidence="15"/>
<comment type="similarity">
    <text evidence="6 15">In the C-terminal section; belongs to the PRA-PH family.</text>
</comment>
<comment type="catalytic activity">
    <reaction evidence="1 15">
        <text>1-(5-phospho-beta-D-ribosyl)-5'-AMP + H2O = 1-(5-phospho-beta-D-ribosyl)-5-[(5-phospho-beta-D-ribosylamino)methylideneamino]imidazole-4-carboxamide</text>
        <dbReference type="Rhea" id="RHEA:20049"/>
        <dbReference type="ChEBI" id="CHEBI:15377"/>
        <dbReference type="ChEBI" id="CHEBI:58435"/>
        <dbReference type="ChEBI" id="CHEBI:59457"/>
        <dbReference type="EC" id="3.5.4.19"/>
    </reaction>
</comment>
<feature type="compositionally biased region" description="Basic and acidic residues" evidence="16">
    <location>
        <begin position="1"/>
        <end position="14"/>
    </location>
</feature>
<dbReference type="STRING" id="392015.SAMN05421543_101182"/>
<dbReference type="PANTHER" id="PTHR42945:SF1">
    <property type="entry name" value="HISTIDINE BIOSYNTHESIS BIFUNCTIONAL PROTEIN HIS7"/>
    <property type="match status" value="1"/>
</dbReference>
<evidence type="ECO:0000256" key="13">
    <source>
        <dbReference type="ARBA" id="ARBA00023102"/>
    </source>
</evidence>
<dbReference type="SUPFAM" id="SSF141734">
    <property type="entry name" value="HisI-like"/>
    <property type="match status" value="1"/>
</dbReference>
<comment type="subcellular location">
    <subcellularLocation>
        <location evidence="3 15">Cytoplasm</location>
    </subcellularLocation>
</comment>
<dbReference type="InterPro" id="IPR002496">
    <property type="entry name" value="PRib_AMP_CycHydrolase_dom"/>
</dbReference>
<organism evidence="18 19">
    <name type="scientific">Alicyclobacillus macrosporangiidus</name>
    <dbReference type="NCBI Taxonomy" id="392015"/>
    <lineage>
        <taxon>Bacteria</taxon>
        <taxon>Bacillati</taxon>
        <taxon>Bacillota</taxon>
        <taxon>Bacilli</taxon>
        <taxon>Bacillales</taxon>
        <taxon>Alicyclobacillaceae</taxon>
        <taxon>Alicyclobacillus</taxon>
    </lineage>
</organism>
<dbReference type="Gene3D" id="3.10.20.810">
    <property type="entry name" value="Phosphoribosyl-AMP cyclohydrolase"/>
    <property type="match status" value="1"/>
</dbReference>
<evidence type="ECO:0000256" key="10">
    <source>
        <dbReference type="ARBA" id="ARBA00022741"/>
    </source>
</evidence>
<evidence type="ECO:0000256" key="1">
    <source>
        <dbReference type="ARBA" id="ARBA00000024"/>
    </source>
</evidence>
<dbReference type="HAMAP" id="MF_01019">
    <property type="entry name" value="HisIE"/>
    <property type="match status" value="1"/>
</dbReference>
<keyword evidence="9 15" id="KW-0028">Amino-acid biosynthesis</keyword>
<evidence type="ECO:0000256" key="11">
    <source>
        <dbReference type="ARBA" id="ARBA00022801"/>
    </source>
</evidence>
<keyword evidence="14 15" id="KW-0511">Multifunctional enzyme</keyword>
<dbReference type="Proteomes" id="UP000183508">
    <property type="component" value="Unassembled WGS sequence"/>
</dbReference>
<dbReference type="GO" id="GO:0004636">
    <property type="term" value="F:phosphoribosyl-ATP diphosphatase activity"/>
    <property type="evidence" value="ECO:0007669"/>
    <property type="project" value="UniProtKB-UniRule"/>
</dbReference>
<dbReference type="HAMAP" id="MF_01020">
    <property type="entry name" value="HisE"/>
    <property type="match status" value="1"/>
</dbReference>
<evidence type="ECO:0000256" key="16">
    <source>
        <dbReference type="SAM" id="MobiDB-lite"/>
    </source>
</evidence>
<proteinExistence type="inferred from homology"/>
<dbReference type="EMBL" id="FPBV01000001">
    <property type="protein sequence ID" value="SFU33940.1"/>
    <property type="molecule type" value="Genomic_DNA"/>
</dbReference>
<evidence type="ECO:0000256" key="14">
    <source>
        <dbReference type="ARBA" id="ARBA00023268"/>
    </source>
</evidence>
<evidence type="ECO:0000256" key="2">
    <source>
        <dbReference type="ARBA" id="ARBA00001460"/>
    </source>
</evidence>
<dbReference type="InterPro" id="IPR038019">
    <property type="entry name" value="PRib_AMP_CycHydrolase_sf"/>
</dbReference>
<feature type="region of interest" description="Phosphoribosyl-ATP pyrophosphohydrolase" evidence="15">
    <location>
        <begin position="223"/>
        <end position="316"/>
    </location>
</feature>
<keyword evidence="8 15" id="KW-0963">Cytoplasm</keyword>
<evidence type="ECO:0000256" key="5">
    <source>
        <dbReference type="ARBA" id="ARBA00005204"/>
    </source>
</evidence>
<evidence type="ECO:0000256" key="15">
    <source>
        <dbReference type="HAMAP-Rule" id="MF_01019"/>
    </source>
</evidence>
<dbReference type="EC" id="3.6.1.31" evidence="15"/>
<comment type="pathway">
    <text evidence="5 15">Amino-acid biosynthesis; L-histidine biosynthesis; L-histidine from 5-phospho-alpha-D-ribose 1-diphosphate: step 2/9.</text>
</comment>
<dbReference type="InterPro" id="IPR026660">
    <property type="entry name" value="PRA-CH"/>
</dbReference>
<keyword evidence="11 15" id="KW-0378">Hydrolase</keyword>
<dbReference type="UniPathway" id="UPA00031">
    <property type="reaction ID" value="UER00007"/>
</dbReference>
<keyword evidence="12 15" id="KW-0067">ATP-binding</keyword>
<feature type="domain" description="Phosphoribosyl-AMP cyclohydrolase" evidence="17">
    <location>
        <begin position="88"/>
        <end position="161"/>
    </location>
</feature>
<dbReference type="GO" id="GO:0005737">
    <property type="term" value="C:cytoplasm"/>
    <property type="evidence" value="ECO:0007669"/>
    <property type="project" value="UniProtKB-SubCell"/>
</dbReference>
<evidence type="ECO:0000256" key="8">
    <source>
        <dbReference type="ARBA" id="ARBA00022490"/>
    </source>
</evidence>
<dbReference type="NCBIfam" id="NF000768">
    <property type="entry name" value="PRK00051.1"/>
    <property type="match status" value="1"/>
</dbReference>
<protein>
    <recommendedName>
        <fullName evidence="15">Histidine biosynthesis bifunctional protein HisIE</fullName>
    </recommendedName>
    <domain>
        <recommendedName>
            <fullName evidence="15">Phosphoribosyl-AMP cyclohydrolase</fullName>
            <shortName evidence="15">PRA-CH</shortName>
            <ecNumber evidence="15">3.5.4.19</ecNumber>
        </recommendedName>
    </domain>
    <domain>
        <recommendedName>
            <fullName evidence="15">Phosphoribosyl-ATP pyrophosphatase</fullName>
            <shortName evidence="15">PRA-PH</shortName>
            <ecNumber evidence="15">3.6.1.31</ecNumber>
        </recommendedName>
    </domain>
</protein>
<evidence type="ECO:0000256" key="6">
    <source>
        <dbReference type="ARBA" id="ARBA00007731"/>
    </source>
</evidence>
<feature type="region of interest" description="Phosphoribosyl-AMP cyclohydrolase" evidence="15">
    <location>
        <begin position="1"/>
        <end position="222"/>
    </location>
</feature>
<feature type="region of interest" description="Disordered" evidence="16">
    <location>
        <begin position="192"/>
        <end position="215"/>
    </location>
</feature>
<reference evidence="19" key="1">
    <citation type="submission" date="2016-10" db="EMBL/GenBank/DDBJ databases">
        <authorList>
            <person name="Varghese N."/>
        </authorList>
    </citation>
    <scope>NUCLEOTIDE SEQUENCE [LARGE SCALE GENOMIC DNA]</scope>
    <source>
        <strain evidence="19">DSM 17980</strain>
    </source>
</reference>
<evidence type="ECO:0000259" key="17">
    <source>
        <dbReference type="Pfam" id="PF01502"/>
    </source>
</evidence>
<comment type="catalytic activity">
    <reaction evidence="2 15">
        <text>1-(5-phospho-beta-D-ribosyl)-ATP + H2O = 1-(5-phospho-beta-D-ribosyl)-5'-AMP + diphosphate + H(+)</text>
        <dbReference type="Rhea" id="RHEA:22828"/>
        <dbReference type="ChEBI" id="CHEBI:15377"/>
        <dbReference type="ChEBI" id="CHEBI:15378"/>
        <dbReference type="ChEBI" id="CHEBI:33019"/>
        <dbReference type="ChEBI" id="CHEBI:59457"/>
        <dbReference type="ChEBI" id="CHEBI:73183"/>
        <dbReference type="EC" id="3.6.1.31"/>
    </reaction>
</comment>
<dbReference type="PANTHER" id="PTHR42945">
    <property type="entry name" value="HISTIDINE BIOSYNTHESIS BIFUNCTIONAL PROTEIN"/>
    <property type="match status" value="1"/>
</dbReference>
<evidence type="ECO:0000256" key="4">
    <source>
        <dbReference type="ARBA" id="ARBA00005169"/>
    </source>
</evidence>
<evidence type="ECO:0000256" key="3">
    <source>
        <dbReference type="ARBA" id="ARBA00004496"/>
    </source>
</evidence>